<dbReference type="InterPro" id="IPR023753">
    <property type="entry name" value="FAD/NAD-binding_dom"/>
</dbReference>
<dbReference type="InterPro" id="IPR006067">
    <property type="entry name" value="NO2/SO3_Rdtase_4Fe4S_dom"/>
</dbReference>
<dbReference type="Gene3D" id="1.10.10.1100">
    <property type="entry name" value="BFD-like [2Fe-2S]-binding domain"/>
    <property type="match status" value="1"/>
</dbReference>
<comment type="cofactor">
    <cofactor evidence="17">
        <name>[2Fe-2S] cluster</name>
        <dbReference type="ChEBI" id="CHEBI:190135"/>
    </cofactor>
</comment>
<feature type="region of interest" description="Disordered" evidence="21">
    <location>
        <begin position="1"/>
        <end position="34"/>
    </location>
</feature>
<feature type="domain" description="Nitrite/sulphite reductase 4Fe-4S" evidence="22">
    <location>
        <begin position="656"/>
        <end position="791"/>
    </location>
</feature>
<dbReference type="InterPro" id="IPR017121">
    <property type="entry name" value="Nitrite_Rdtase_lsu"/>
</dbReference>
<dbReference type="GO" id="GO:0050311">
    <property type="term" value="F:sulfite reductase (ferredoxin) activity"/>
    <property type="evidence" value="ECO:0007669"/>
    <property type="project" value="UniProtKB-EC"/>
</dbReference>
<dbReference type="GO" id="GO:0042128">
    <property type="term" value="P:nitrate assimilation"/>
    <property type="evidence" value="ECO:0007669"/>
    <property type="project" value="UniProtKB-UniRule"/>
</dbReference>
<dbReference type="AlphaFoldDB" id="A0A2T0QZ80"/>
<feature type="compositionally biased region" description="Basic and acidic residues" evidence="21">
    <location>
        <begin position="18"/>
        <end position="28"/>
    </location>
</feature>
<dbReference type="InterPro" id="IPR045854">
    <property type="entry name" value="NO2/SO3_Rdtase_4Fe4S_sf"/>
</dbReference>
<name>A0A2T0QZ80_9ACTN</name>
<dbReference type="Gene3D" id="3.50.50.60">
    <property type="entry name" value="FAD/NAD(P)-binding domain"/>
    <property type="match status" value="2"/>
</dbReference>
<feature type="binding site" evidence="20">
    <location>
        <position position="705"/>
    </location>
    <ligand>
        <name>[4Fe-4S] cluster</name>
        <dbReference type="ChEBI" id="CHEBI:49883"/>
    </ligand>
</feature>
<dbReference type="PANTHER" id="PTHR43809">
    <property type="entry name" value="NITRITE REDUCTASE (NADH) LARGE SUBUNIT"/>
    <property type="match status" value="1"/>
</dbReference>
<evidence type="ECO:0000256" key="20">
    <source>
        <dbReference type="PIRSR" id="PIRSR037149-1"/>
    </source>
</evidence>
<dbReference type="Pfam" id="PF03460">
    <property type="entry name" value="NIR_SIR_ferr"/>
    <property type="match status" value="1"/>
</dbReference>
<feature type="domain" description="BFD-like [2Fe-2S]-binding" evidence="24">
    <location>
        <begin position="449"/>
        <end position="494"/>
    </location>
</feature>
<evidence type="ECO:0000259" key="23">
    <source>
        <dbReference type="Pfam" id="PF03460"/>
    </source>
</evidence>
<dbReference type="PANTHER" id="PTHR43809:SF1">
    <property type="entry name" value="NITRITE REDUCTASE (NADH) LARGE SUBUNIT"/>
    <property type="match status" value="1"/>
</dbReference>
<gene>
    <name evidence="27" type="ORF">CLV37_112114</name>
</gene>
<feature type="binding site" evidence="20">
    <location>
        <position position="671"/>
    </location>
    <ligand>
        <name>[4Fe-4S] cluster</name>
        <dbReference type="ChEBI" id="CHEBI:49883"/>
    </ligand>
</feature>
<dbReference type="GO" id="GO:0046872">
    <property type="term" value="F:metal ion binding"/>
    <property type="evidence" value="ECO:0007669"/>
    <property type="project" value="UniProtKB-KW"/>
</dbReference>
<evidence type="ECO:0000256" key="1">
    <source>
        <dbReference type="ARBA" id="ARBA00001974"/>
    </source>
</evidence>
<dbReference type="InterPro" id="IPR041575">
    <property type="entry name" value="Rubredoxin_C"/>
</dbReference>
<dbReference type="PIRSF" id="PIRSF037149">
    <property type="entry name" value="NirB"/>
    <property type="match status" value="1"/>
</dbReference>
<evidence type="ECO:0000256" key="15">
    <source>
        <dbReference type="ARBA" id="ARBA00023014"/>
    </source>
</evidence>
<dbReference type="PRINTS" id="PR00397">
    <property type="entry name" value="SIROHAEM"/>
</dbReference>
<feature type="domain" description="FAD/NAD(P)-binding" evidence="25">
    <location>
        <begin position="35"/>
        <end position="315"/>
    </location>
</feature>
<keyword evidence="12 19" id="KW-0274">FAD</keyword>
<dbReference type="PROSITE" id="PS00365">
    <property type="entry name" value="NIR_SIR"/>
    <property type="match status" value="1"/>
</dbReference>
<evidence type="ECO:0000256" key="11">
    <source>
        <dbReference type="ARBA" id="ARBA00022784"/>
    </source>
</evidence>
<dbReference type="SUPFAM" id="SSF51905">
    <property type="entry name" value="FAD/NAD(P)-binding domain"/>
    <property type="match status" value="2"/>
</dbReference>
<keyword evidence="9" id="KW-0001">2Fe-2S</keyword>
<evidence type="ECO:0000256" key="7">
    <source>
        <dbReference type="ARBA" id="ARBA00022617"/>
    </source>
</evidence>
<comment type="cofactor">
    <cofactor evidence="1 19">
        <name>FAD</name>
        <dbReference type="ChEBI" id="CHEBI:57692"/>
    </cofactor>
</comment>
<evidence type="ECO:0000313" key="27">
    <source>
        <dbReference type="EMBL" id="PRY11815.1"/>
    </source>
</evidence>
<keyword evidence="6 20" id="KW-0004">4Fe-4S</keyword>
<evidence type="ECO:0000256" key="13">
    <source>
        <dbReference type="ARBA" id="ARBA00023002"/>
    </source>
</evidence>
<keyword evidence="15 20" id="KW-0411">Iron-sulfur</keyword>
<dbReference type="GO" id="GO:0050661">
    <property type="term" value="F:NADP binding"/>
    <property type="evidence" value="ECO:0007669"/>
    <property type="project" value="UniProtKB-UniRule"/>
</dbReference>
<dbReference type="EC" id="1.8.7.1" evidence="5"/>
<reference evidence="27 28" key="1">
    <citation type="submission" date="2018-03" db="EMBL/GenBank/DDBJ databases">
        <title>Genomic Encyclopedia of Archaeal and Bacterial Type Strains, Phase II (KMG-II): from individual species to whole genera.</title>
        <authorList>
            <person name="Goeker M."/>
        </authorList>
    </citation>
    <scope>NUCLEOTIDE SEQUENCE [LARGE SCALE GENOMIC DNA]</scope>
    <source>
        <strain evidence="27 28">DSM 19711</strain>
    </source>
</reference>
<evidence type="ECO:0000259" key="24">
    <source>
        <dbReference type="Pfam" id="PF04324"/>
    </source>
</evidence>
<evidence type="ECO:0000256" key="3">
    <source>
        <dbReference type="ARBA" id="ARBA00005096"/>
    </source>
</evidence>
<keyword evidence="7 20" id="KW-0349">Heme</keyword>
<keyword evidence="11" id="KW-0883">Thioether bond</keyword>
<evidence type="ECO:0000256" key="2">
    <source>
        <dbReference type="ARBA" id="ARBA00003247"/>
    </source>
</evidence>
<comment type="cofactor">
    <cofactor evidence="20">
        <name>siroheme</name>
        <dbReference type="ChEBI" id="CHEBI:60052"/>
    </cofactor>
    <text evidence="20">Binds 1 siroheme per subunit.</text>
</comment>
<dbReference type="GO" id="GO:0098809">
    <property type="term" value="F:nitrite reductase activity"/>
    <property type="evidence" value="ECO:0007669"/>
    <property type="project" value="InterPro"/>
</dbReference>
<evidence type="ECO:0000259" key="26">
    <source>
        <dbReference type="Pfam" id="PF18267"/>
    </source>
</evidence>
<dbReference type="GO" id="GO:0051537">
    <property type="term" value="F:2 iron, 2 sulfur cluster binding"/>
    <property type="evidence" value="ECO:0007669"/>
    <property type="project" value="UniProtKB-KW"/>
</dbReference>
<dbReference type="Pfam" id="PF04324">
    <property type="entry name" value="Fer2_BFD"/>
    <property type="match status" value="1"/>
</dbReference>
<dbReference type="Proteomes" id="UP000238083">
    <property type="component" value="Unassembled WGS sequence"/>
</dbReference>
<evidence type="ECO:0000256" key="12">
    <source>
        <dbReference type="ARBA" id="ARBA00022827"/>
    </source>
</evidence>
<evidence type="ECO:0000256" key="18">
    <source>
        <dbReference type="ARBA" id="ARBA00049518"/>
    </source>
</evidence>
<dbReference type="EMBL" id="PVZF01000012">
    <property type="protein sequence ID" value="PRY11815.1"/>
    <property type="molecule type" value="Genomic_DNA"/>
</dbReference>
<keyword evidence="13" id="KW-0560">Oxidoreductase</keyword>
<evidence type="ECO:0000256" key="10">
    <source>
        <dbReference type="ARBA" id="ARBA00022723"/>
    </source>
</evidence>
<comment type="cofactor">
    <cofactor evidence="20">
        <name>[4Fe-4S] cluster</name>
        <dbReference type="ChEBI" id="CHEBI:49883"/>
    </cofactor>
    <text evidence="20">Binds 1 [4Fe-4S] cluster per subunit.</text>
</comment>
<evidence type="ECO:0000256" key="21">
    <source>
        <dbReference type="SAM" id="MobiDB-lite"/>
    </source>
</evidence>
<dbReference type="Pfam" id="PF07992">
    <property type="entry name" value="Pyr_redox_2"/>
    <property type="match status" value="1"/>
</dbReference>
<dbReference type="InterPro" id="IPR052034">
    <property type="entry name" value="NasD-like"/>
</dbReference>
<dbReference type="InterPro" id="IPR007419">
    <property type="entry name" value="BFD-like_2Fe2S-bd_dom"/>
</dbReference>
<dbReference type="Gene3D" id="3.90.480.20">
    <property type="match status" value="1"/>
</dbReference>
<proteinExistence type="inferred from homology"/>
<keyword evidence="28" id="KW-1185">Reference proteome</keyword>
<dbReference type="Gene3D" id="3.30.390.30">
    <property type="match status" value="1"/>
</dbReference>
<dbReference type="PRINTS" id="PR00368">
    <property type="entry name" value="FADPNR"/>
</dbReference>
<comment type="catalytic activity">
    <reaction evidence="18">
        <text>hydrogen sulfide + 6 oxidized [2Fe-2S]-[ferredoxin] + 3 H2O = sulfite + 6 reduced [2Fe-2S]-[ferredoxin] + 7 H(+)</text>
        <dbReference type="Rhea" id="RHEA:23132"/>
        <dbReference type="Rhea" id="RHEA-COMP:10000"/>
        <dbReference type="Rhea" id="RHEA-COMP:10001"/>
        <dbReference type="ChEBI" id="CHEBI:15377"/>
        <dbReference type="ChEBI" id="CHEBI:15378"/>
        <dbReference type="ChEBI" id="CHEBI:17359"/>
        <dbReference type="ChEBI" id="CHEBI:29919"/>
        <dbReference type="ChEBI" id="CHEBI:33737"/>
        <dbReference type="ChEBI" id="CHEBI:33738"/>
        <dbReference type="EC" id="1.8.7.1"/>
    </reaction>
</comment>
<feature type="compositionally biased region" description="Low complexity" evidence="21">
    <location>
        <begin position="8"/>
        <end position="17"/>
    </location>
</feature>
<dbReference type="Pfam" id="PF18267">
    <property type="entry name" value="Rubredoxin_C"/>
    <property type="match status" value="1"/>
</dbReference>
<keyword evidence="16 19" id="KW-0534">Nitrate assimilation</keyword>
<comment type="similarity">
    <text evidence="4">Belongs to the nitrite and sulfite reductase 4Fe-4S domain family.</text>
</comment>
<evidence type="ECO:0000256" key="14">
    <source>
        <dbReference type="ARBA" id="ARBA00023004"/>
    </source>
</evidence>
<comment type="pathway">
    <text evidence="3">Nitrogen metabolism; nitrate reduction (assimilation).</text>
</comment>
<dbReference type="GO" id="GO:0051539">
    <property type="term" value="F:4 iron, 4 sulfur cluster binding"/>
    <property type="evidence" value="ECO:0007669"/>
    <property type="project" value="UniProtKB-KW"/>
</dbReference>
<dbReference type="NCBIfam" id="TIGR02374">
    <property type="entry name" value="nitri_red_nirB"/>
    <property type="match status" value="1"/>
</dbReference>
<comment type="function">
    <text evidence="2">Catalyzes the reduction of sulfite to sulfide, a step in the biosynthesis of sulfur-containing amino acids and cofactors.</text>
</comment>
<feature type="binding site" evidence="20">
    <location>
        <position position="665"/>
    </location>
    <ligand>
        <name>[4Fe-4S] cluster</name>
        <dbReference type="ChEBI" id="CHEBI:49883"/>
    </ligand>
</feature>
<dbReference type="GO" id="GO:0050660">
    <property type="term" value="F:flavin adenine dinucleotide binding"/>
    <property type="evidence" value="ECO:0007669"/>
    <property type="project" value="UniProtKB-UniRule"/>
</dbReference>
<evidence type="ECO:0000259" key="25">
    <source>
        <dbReference type="Pfam" id="PF07992"/>
    </source>
</evidence>
<dbReference type="PRINTS" id="PR00411">
    <property type="entry name" value="PNDRDTASEI"/>
</dbReference>
<dbReference type="InterPro" id="IPR005117">
    <property type="entry name" value="NiRdtase/SiRdtase_haem-b_fer"/>
</dbReference>
<dbReference type="Gene3D" id="3.30.413.10">
    <property type="entry name" value="Sulfite Reductase Hemoprotein, domain 1"/>
    <property type="match status" value="1"/>
</dbReference>
<dbReference type="InterPro" id="IPR006066">
    <property type="entry name" value="NO2/SO3_Rdtase_FeS/sirohaem_BS"/>
</dbReference>
<evidence type="ECO:0000256" key="17">
    <source>
        <dbReference type="ARBA" id="ARBA00034078"/>
    </source>
</evidence>
<sequence>MSIDETGAETQTGTETRTGTRERPVPRQRDHHRRRLVVVGNGMAGIRAVEELLDRGGAEQFDITVFGDEPYGNYNRIMLSHVLSGEETEEAIFLNALPWYAQNSIDLRAGVRVDRIDRFAKVVHDADGGRTPYDTLLLATGSTPFFPTMEGLDLDGVFTFRTLDDARSLLTSAKTHRRAVVIGGGLLGLEAAHGLATHGLQVDLVHSPAHLMNQQLGPEAGRVLRRKIEELGIRVHTGVRTRGLRGTGRVEGVELPDGTVLEADFVVIAAGIRPNVDVAVRSGLEVERGVVVDDRMRTSHPDVYAVGECVQHRGQTYGLVAPLWDQAGVLADHLTGARPDAEYHGTRTSTKLKVAGVDVVAMGLPGPERDDDEFVVFSEPHRGVYLNVVVREGRLVGATLLGDVRKTAFLTQAFDQGLPLPEERTSLLFDLGSPDEATSVAELSDDVQVCNCNGVTKGRIVDAVAGGCTSITAVMGKTKAGKGCGSCKPLVEQITEWAAGGDLTVDESVGWYVPGVPLAKPELMAAIRERGLKSVSAVFRELAPGGVEDAKSKMGLTSLLRMMWPEGIEEERDGRYINDRVHANIQRDGTFSVVPQMKGGVTTPEQLRKIADVADKYDVGMVKVTGGQRIDLLGVAKEDLPKVWADLGMPSGYAYGKSFRTVKTCVGSEFCRFGLDDSTQLGIDLETRYQGIETPAKLKLGVVGCPRNCAEAYVKDIGVVAVGAGKWEVYVGGAAGATVRKGDLLATVGSAQEVLTLTGRFIQFYREWGNWLERTYEFVPRLGIERVRKVLVDDSDGLAAGLDERVQAAVDNYRDPWQEGTAPVTTGQFRPALPLGMPAVRS</sequence>
<feature type="domain" description="NADH-rubredoxin oxidoreductase C-terminal" evidence="26">
    <location>
        <begin position="349"/>
        <end position="416"/>
    </location>
</feature>
<dbReference type="UniPathway" id="UPA00653"/>
<accession>A0A2T0QZ80</accession>
<evidence type="ECO:0000256" key="19">
    <source>
        <dbReference type="PIRNR" id="PIRNR037149"/>
    </source>
</evidence>
<evidence type="ECO:0000256" key="5">
    <source>
        <dbReference type="ARBA" id="ARBA00012353"/>
    </source>
</evidence>
<evidence type="ECO:0000256" key="6">
    <source>
        <dbReference type="ARBA" id="ARBA00022485"/>
    </source>
</evidence>
<evidence type="ECO:0000256" key="8">
    <source>
        <dbReference type="ARBA" id="ARBA00022630"/>
    </source>
</evidence>
<keyword evidence="8 19" id="KW-0285">Flavoprotein</keyword>
<evidence type="ECO:0000256" key="16">
    <source>
        <dbReference type="ARBA" id="ARBA00023063"/>
    </source>
</evidence>
<evidence type="ECO:0000256" key="4">
    <source>
        <dbReference type="ARBA" id="ARBA00010429"/>
    </source>
</evidence>
<keyword evidence="14 20" id="KW-0408">Iron</keyword>
<dbReference type="InterPro" id="IPR041854">
    <property type="entry name" value="BFD-like_2Fe2S-bd_dom_sf"/>
</dbReference>
<dbReference type="InterPro" id="IPR036136">
    <property type="entry name" value="Nit/Sulf_reduc_fer-like_dom_sf"/>
</dbReference>
<dbReference type="InterPro" id="IPR012744">
    <property type="entry name" value="Nitri_red_NirB"/>
</dbReference>
<dbReference type="InterPro" id="IPR016156">
    <property type="entry name" value="FAD/NAD-linked_Rdtase_dimer_sf"/>
</dbReference>
<organism evidence="27 28">
    <name type="scientific">Kineococcus rhizosphaerae</name>
    <dbReference type="NCBI Taxonomy" id="559628"/>
    <lineage>
        <taxon>Bacteria</taxon>
        <taxon>Bacillati</taxon>
        <taxon>Actinomycetota</taxon>
        <taxon>Actinomycetes</taxon>
        <taxon>Kineosporiales</taxon>
        <taxon>Kineosporiaceae</taxon>
        <taxon>Kineococcus</taxon>
    </lineage>
</organism>
<dbReference type="GO" id="GO:0020037">
    <property type="term" value="F:heme binding"/>
    <property type="evidence" value="ECO:0007669"/>
    <property type="project" value="InterPro"/>
</dbReference>
<dbReference type="SUPFAM" id="SSF56014">
    <property type="entry name" value="Nitrite and sulphite reductase 4Fe-4S domain-like"/>
    <property type="match status" value="1"/>
</dbReference>
<comment type="caution">
    <text evidence="27">The sequence shown here is derived from an EMBL/GenBank/DDBJ whole genome shotgun (WGS) entry which is preliminary data.</text>
</comment>
<dbReference type="SUPFAM" id="SSF55124">
    <property type="entry name" value="Nitrite/Sulfite reductase N-terminal domain-like"/>
    <property type="match status" value="1"/>
</dbReference>
<feature type="binding site" evidence="20">
    <location>
        <position position="709"/>
    </location>
    <ligand>
        <name>[4Fe-4S] cluster</name>
        <dbReference type="ChEBI" id="CHEBI:49883"/>
    </ligand>
</feature>
<evidence type="ECO:0000256" key="9">
    <source>
        <dbReference type="ARBA" id="ARBA00022714"/>
    </source>
</evidence>
<dbReference type="Pfam" id="PF01077">
    <property type="entry name" value="NIR_SIR"/>
    <property type="match status" value="1"/>
</dbReference>
<evidence type="ECO:0000259" key="22">
    <source>
        <dbReference type="Pfam" id="PF01077"/>
    </source>
</evidence>
<keyword evidence="10 20" id="KW-0479">Metal-binding</keyword>
<evidence type="ECO:0000313" key="28">
    <source>
        <dbReference type="Proteomes" id="UP000238083"/>
    </source>
</evidence>
<feature type="domain" description="Nitrite/Sulfite reductase ferredoxin-like" evidence="23">
    <location>
        <begin position="585"/>
        <end position="647"/>
    </location>
</feature>
<feature type="binding site" description="axial binding residue" evidence="20">
    <location>
        <position position="709"/>
    </location>
    <ligand>
        <name>siroheme</name>
        <dbReference type="ChEBI" id="CHEBI:60052"/>
    </ligand>
    <ligandPart>
        <name>Fe</name>
        <dbReference type="ChEBI" id="CHEBI:18248"/>
    </ligandPart>
</feature>
<dbReference type="InterPro" id="IPR036188">
    <property type="entry name" value="FAD/NAD-bd_sf"/>
</dbReference>
<protein>
    <recommendedName>
        <fullName evidence="5">assimilatory sulfite reductase (ferredoxin)</fullName>
        <ecNumber evidence="5">1.8.7.1</ecNumber>
    </recommendedName>
</protein>